<dbReference type="Proteomes" id="UP001219525">
    <property type="component" value="Unassembled WGS sequence"/>
</dbReference>
<evidence type="ECO:0000313" key="1">
    <source>
        <dbReference type="EMBL" id="KAJ7222236.1"/>
    </source>
</evidence>
<dbReference type="AlphaFoldDB" id="A0AAD6VVV8"/>
<comment type="caution">
    <text evidence="1">The sequence shown here is derived from an EMBL/GenBank/DDBJ whole genome shotgun (WGS) entry which is preliminary data.</text>
</comment>
<name>A0AAD6VVV8_9AGAR</name>
<gene>
    <name evidence="1" type="ORF">GGX14DRAFT_558324</name>
</gene>
<proteinExistence type="predicted"/>
<reference evidence="1" key="1">
    <citation type="submission" date="2023-03" db="EMBL/GenBank/DDBJ databases">
        <title>Massive genome expansion in bonnet fungi (Mycena s.s.) driven by repeated elements and novel gene families across ecological guilds.</title>
        <authorList>
            <consortium name="Lawrence Berkeley National Laboratory"/>
            <person name="Harder C.B."/>
            <person name="Miyauchi S."/>
            <person name="Viragh M."/>
            <person name="Kuo A."/>
            <person name="Thoen E."/>
            <person name="Andreopoulos B."/>
            <person name="Lu D."/>
            <person name="Skrede I."/>
            <person name="Drula E."/>
            <person name="Henrissat B."/>
            <person name="Morin E."/>
            <person name="Kohler A."/>
            <person name="Barry K."/>
            <person name="LaButti K."/>
            <person name="Morin E."/>
            <person name="Salamov A."/>
            <person name="Lipzen A."/>
            <person name="Mereny Z."/>
            <person name="Hegedus B."/>
            <person name="Baldrian P."/>
            <person name="Stursova M."/>
            <person name="Weitz H."/>
            <person name="Taylor A."/>
            <person name="Grigoriev I.V."/>
            <person name="Nagy L.G."/>
            <person name="Martin F."/>
            <person name="Kauserud H."/>
        </authorList>
    </citation>
    <scope>NUCLEOTIDE SEQUENCE</scope>
    <source>
        <strain evidence="1">9144</strain>
    </source>
</reference>
<accession>A0AAD6VVV8</accession>
<keyword evidence="2" id="KW-1185">Reference proteome</keyword>
<evidence type="ECO:0000313" key="2">
    <source>
        <dbReference type="Proteomes" id="UP001219525"/>
    </source>
</evidence>
<dbReference type="EMBL" id="JARJCW010000007">
    <property type="protein sequence ID" value="KAJ7222236.1"/>
    <property type="molecule type" value="Genomic_DNA"/>
</dbReference>
<sequence length="146" mass="16107">MSDDYWAFALSPRLVADGRTCVSRASRLWVACPIPMDPADSSSWADASRQSLRASRTRISLTPCVPALRTHISRPFLMPSACRLAHHILRLLPTPPACLPRGFYLAPCTPASRGSSSRLLRAHFEHPHITILPHALFARLADSSRA</sequence>
<protein>
    <submittedName>
        <fullName evidence="1">Uncharacterized protein</fullName>
    </submittedName>
</protein>
<organism evidence="1 2">
    <name type="scientific">Mycena pura</name>
    <dbReference type="NCBI Taxonomy" id="153505"/>
    <lineage>
        <taxon>Eukaryota</taxon>
        <taxon>Fungi</taxon>
        <taxon>Dikarya</taxon>
        <taxon>Basidiomycota</taxon>
        <taxon>Agaricomycotina</taxon>
        <taxon>Agaricomycetes</taxon>
        <taxon>Agaricomycetidae</taxon>
        <taxon>Agaricales</taxon>
        <taxon>Marasmiineae</taxon>
        <taxon>Mycenaceae</taxon>
        <taxon>Mycena</taxon>
    </lineage>
</organism>